<name>A0A3D8J5V4_9HELI</name>
<evidence type="ECO:0000256" key="1">
    <source>
        <dbReference type="SAM" id="Phobius"/>
    </source>
</evidence>
<organism evidence="2 3">
    <name type="scientific">Helicobacter aurati</name>
    <dbReference type="NCBI Taxonomy" id="137778"/>
    <lineage>
        <taxon>Bacteria</taxon>
        <taxon>Pseudomonadati</taxon>
        <taxon>Campylobacterota</taxon>
        <taxon>Epsilonproteobacteria</taxon>
        <taxon>Campylobacterales</taxon>
        <taxon>Helicobacteraceae</taxon>
        <taxon>Helicobacter</taxon>
    </lineage>
</organism>
<dbReference type="OrthoDB" id="5329449at2"/>
<dbReference type="InterPro" id="IPR025065">
    <property type="entry name" value="DUF4006"/>
</dbReference>
<feature type="transmembrane region" description="Helical" evidence="1">
    <location>
        <begin position="12"/>
        <end position="33"/>
    </location>
</feature>
<reference evidence="2 3" key="1">
    <citation type="submission" date="2018-04" db="EMBL/GenBank/DDBJ databases">
        <title>Novel Campyloabacter and Helicobacter Species and Strains.</title>
        <authorList>
            <person name="Mannion A.J."/>
            <person name="Shen Z."/>
            <person name="Fox J.G."/>
        </authorList>
    </citation>
    <scope>NUCLEOTIDE SEQUENCE [LARGE SCALE GENOMIC DNA]</scope>
    <source>
        <strain evidence="2 3">MIT 97-5075</strain>
    </source>
</reference>
<dbReference type="AlphaFoldDB" id="A0A3D8J5V4"/>
<dbReference type="RefSeq" id="WP_104763530.1">
    <property type="nucleotide sequence ID" value="NZ_FZPM01000025.1"/>
</dbReference>
<evidence type="ECO:0000313" key="3">
    <source>
        <dbReference type="Proteomes" id="UP000256424"/>
    </source>
</evidence>
<sequence>MQAIINILNSLVGFILAVLIVVLAAVIVGYNAIRVQQSTATTFYTIDTQSLKKKDGNNHKAFQTVQE</sequence>
<keyword evidence="1" id="KW-0472">Membrane</keyword>
<comment type="caution">
    <text evidence="2">The sequence shown here is derived from an EMBL/GenBank/DDBJ whole genome shotgun (WGS) entry which is preliminary data.</text>
</comment>
<keyword evidence="1" id="KW-1133">Transmembrane helix</keyword>
<keyword evidence="3" id="KW-1185">Reference proteome</keyword>
<protein>
    <submittedName>
        <fullName evidence="2">DUF4006 domain-containing protein</fullName>
    </submittedName>
</protein>
<accession>A0A3D8J5V4</accession>
<dbReference type="Pfam" id="PF13179">
    <property type="entry name" value="DUF4006"/>
    <property type="match status" value="1"/>
</dbReference>
<gene>
    <name evidence="2" type="ORF">CQA66_04340</name>
</gene>
<proteinExistence type="predicted"/>
<keyword evidence="1" id="KW-0812">Transmembrane</keyword>
<dbReference type="EMBL" id="NXLW01000006">
    <property type="protein sequence ID" value="RDU72545.1"/>
    <property type="molecule type" value="Genomic_DNA"/>
</dbReference>
<dbReference type="Proteomes" id="UP000256424">
    <property type="component" value="Unassembled WGS sequence"/>
</dbReference>
<evidence type="ECO:0000313" key="2">
    <source>
        <dbReference type="EMBL" id="RDU72545.1"/>
    </source>
</evidence>